<proteinExistence type="predicted"/>
<evidence type="ECO:0000259" key="1">
    <source>
        <dbReference type="Pfam" id="PF00535"/>
    </source>
</evidence>
<sequence length="334" mass="36978">MKSIDVVIPNYNYAQYLQDCVDSVRSQPAERLRILIIDNASTDDSAVIARTLASADPRIELMLRPRNLGAHASFNDGIDWAQSDYFLILCSDDYLAPGALARAMSFMEENDDVHLTHGRTHFRADATDGDHLPDTPLLSDWSKQDGKSFLTSLCQSGRNFVSGPTVIVRTAIQKKAGYYKPALPHTDDLEMWLRFALHGAVGRTDNIQAVARVHASNQSATVRTLEQWSVEFEAAFRSFFENDGAILPEAEALLRQARDALSERAYWSAIAQICRGEPGATALMRHAIRLRPSAAWLPPFRYLLNRSDASALIGRSAKALGRRLGTSMTSGGRL</sequence>
<dbReference type="GO" id="GO:0016740">
    <property type="term" value="F:transferase activity"/>
    <property type="evidence" value="ECO:0007669"/>
    <property type="project" value="UniProtKB-KW"/>
</dbReference>
<dbReference type="EMBL" id="PVBT01000005">
    <property type="protein sequence ID" value="PRD51739.1"/>
    <property type="molecule type" value="Genomic_DNA"/>
</dbReference>
<dbReference type="InterPro" id="IPR050834">
    <property type="entry name" value="Glycosyltransf_2"/>
</dbReference>
<keyword evidence="3" id="KW-1185">Reference proteome</keyword>
<dbReference type="Pfam" id="PF00535">
    <property type="entry name" value="Glycos_transf_2"/>
    <property type="match status" value="1"/>
</dbReference>
<evidence type="ECO:0000313" key="3">
    <source>
        <dbReference type="Proteomes" id="UP000238563"/>
    </source>
</evidence>
<dbReference type="OrthoDB" id="5291101at2"/>
<dbReference type="AlphaFoldDB" id="A0A2S9JG02"/>
<accession>A0A2S9JG02</accession>
<dbReference type="InterPro" id="IPR029044">
    <property type="entry name" value="Nucleotide-diphossugar_trans"/>
</dbReference>
<dbReference type="PANTHER" id="PTHR43685:SF11">
    <property type="entry name" value="GLYCOSYLTRANSFERASE TAGX-RELATED"/>
    <property type="match status" value="1"/>
</dbReference>
<comment type="caution">
    <text evidence="2">The sequence shown here is derived from an EMBL/GenBank/DDBJ whole genome shotgun (WGS) entry which is preliminary data.</text>
</comment>
<dbReference type="PANTHER" id="PTHR43685">
    <property type="entry name" value="GLYCOSYLTRANSFERASE"/>
    <property type="match status" value="1"/>
</dbReference>
<organism evidence="2 3">
    <name type="scientific">Phyllobacterium myrsinacearum</name>
    <dbReference type="NCBI Taxonomy" id="28101"/>
    <lineage>
        <taxon>Bacteria</taxon>
        <taxon>Pseudomonadati</taxon>
        <taxon>Pseudomonadota</taxon>
        <taxon>Alphaproteobacteria</taxon>
        <taxon>Hyphomicrobiales</taxon>
        <taxon>Phyllobacteriaceae</taxon>
        <taxon>Phyllobacterium</taxon>
    </lineage>
</organism>
<reference evidence="2 3" key="1">
    <citation type="submission" date="2018-02" db="EMBL/GenBank/DDBJ databases">
        <title>The draft genome of Phyllobacterium myrsinacearum DSM5892.</title>
        <authorList>
            <person name="Li L."/>
            <person name="Liu L."/>
            <person name="Zhang X."/>
            <person name="Wang T."/>
        </authorList>
    </citation>
    <scope>NUCLEOTIDE SEQUENCE [LARGE SCALE GENOMIC DNA]</scope>
    <source>
        <strain evidence="2 3">DSM 5892</strain>
    </source>
</reference>
<dbReference type="RefSeq" id="WP_105735297.1">
    <property type="nucleotide sequence ID" value="NZ_PVBT01000005.1"/>
</dbReference>
<dbReference type="CDD" id="cd00761">
    <property type="entry name" value="Glyco_tranf_GTA_type"/>
    <property type="match status" value="1"/>
</dbReference>
<feature type="domain" description="Glycosyltransferase 2-like" evidence="1">
    <location>
        <begin position="6"/>
        <end position="125"/>
    </location>
</feature>
<gene>
    <name evidence="2" type="ORF">C5750_18005</name>
</gene>
<dbReference type="Gene3D" id="3.90.550.10">
    <property type="entry name" value="Spore Coat Polysaccharide Biosynthesis Protein SpsA, Chain A"/>
    <property type="match status" value="1"/>
</dbReference>
<evidence type="ECO:0000313" key="2">
    <source>
        <dbReference type="EMBL" id="PRD51739.1"/>
    </source>
</evidence>
<protein>
    <submittedName>
        <fullName evidence="2">Glycosyltransferase family 2 protein</fullName>
    </submittedName>
</protein>
<dbReference type="SUPFAM" id="SSF53448">
    <property type="entry name" value="Nucleotide-diphospho-sugar transferases"/>
    <property type="match status" value="1"/>
</dbReference>
<dbReference type="Proteomes" id="UP000238563">
    <property type="component" value="Unassembled WGS sequence"/>
</dbReference>
<dbReference type="InterPro" id="IPR001173">
    <property type="entry name" value="Glyco_trans_2-like"/>
</dbReference>
<name>A0A2S9JG02_9HYPH</name>
<keyword evidence="2" id="KW-0808">Transferase</keyword>